<organism evidence="1 2">
    <name type="scientific">Actinoplanes lutulentus</name>
    <dbReference type="NCBI Taxonomy" id="1287878"/>
    <lineage>
        <taxon>Bacteria</taxon>
        <taxon>Bacillati</taxon>
        <taxon>Actinomycetota</taxon>
        <taxon>Actinomycetes</taxon>
        <taxon>Micromonosporales</taxon>
        <taxon>Micromonosporaceae</taxon>
        <taxon>Actinoplanes</taxon>
    </lineage>
</organism>
<accession>A0A327Z2K8</accession>
<gene>
    <name evidence="1" type="ORF">B0I29_12437</name>
</gene>
<dbReference type="AlphaFoldDB" id="A0A327Z2K8"/>
<keyword evidence="2" id="KW-1185">Reference proteome</keyword>
<evidence type="ECO:0000313" key="1">
    <source>
        <dbReference type="EMBL" id="RAK27150.1"/>
    </source>
</evidence>
<evidence type="ECO:0000313" key="2">
    <source>
        <dbReference type="Proteomes" id="UP000249341"/>
    </source>
</evidence>
<dbReference type="EMBL" id="QLMJ01000024">
    <property type="protein sequence ID" value="RAK27150.1"/>
    <property type="molecule type" value="Genomic_DNA"/>
</dbReference>
<comment type="caution">
    <text evidence="1">The sequence shown here is derived from an EMBL/GenBank/DDBJ whole genome shotgun (WGS) entry which is preliminary data.</text>
</comment>
<name>A0A327Z2K8_9ACTN</name>
<protein>
    <submittedName>
        <fullName evidence="1">Uncharacterized protein</fullName>
    </submittedName>
</protein>
<reference evidence="1 2" key="1">
    <citation type="submission" date="2018-06" db="EMBL/GenBank/DDBJ databases">
        <title>Genomic Encyclopedia of Type Strains, Phase III (KMG-III): the genomes of soil and plant-associated and newly described type strains.</title>
        <authorList>
            <person name="Whitman W."/>
        </authorList>
    </citation>
    <scope>NUCLEOTIDE SEQUENCE [LARGE SCALE GENOMIC DNA]</scope>
    <source>
        <strain evidence="1 2">CGMCC 4.7090</strain>
    </source>
</reference>
<dbReference type="Proteomes" id="UP000249341">
    <property type="component" value="Unassembled WGS sequence"/>
</dbReference>
<sequence>MEFRGTSGHGRFALGRDAATLDALQQTLTSSGQPGQPSHVVVSGRPGTATMDPGIAGSPDLWILRWQPVDGIWARLDLYATDSDALTAAANGVLFDSSLRCAVPFRLAVLPAGSQVEQCSVDLSRDESETFAEGSLVVGDEQGRWLTVRAQRAEQLGGRLSATVTAGSHKARWQGADILESWVEPCAVEIFLKGKGQGYAASDALEVLGGFALVDRIDDLDAW</sequence>
<proteinExistence type="predicted"/>